<evidence type="ECO:0000256" key="3">
    <source>
        <dbReference type="ARBA" id="ARBA00022692"/>
    </source>
</evidence>
<dbReference type="PANTHER" id="PTHR33021:SF533">
    <property type="entry name" value="PHYTOCYANIN DOMAIN-CONTAINING PROTEIN"/>
    <property type="match status" value="1"/>
</dbReference>
<feature type="signal peptide" evidence="13">
    <location>
        <begin position="1"/>
        <end position="23"/>
    </location>
</feature>
<dbReference type="InterPro" id="IPR039391">
    <property type="entry name" value="Phytocyanin-like"/>
</dbReference>
<evidence type="ECO:0000256" key="7">
    <source>
        <dbReference type="ARBA" id="ARBA00022989"/>
    </source>
</evidence>
<evidence type="ECO:0000313" key="15">
    <source>
        <dbReference type="EMBL" id="KAL3738057.1"/>
    </source>
</evidence>
<evidence type="ECO:0000256" key="5">
    <source>
        <dbReference type="ARBA" id="ARBA00022729"/>
    </source>
</evidence>
<dbReference type="EMBL" id="JBJKBG010000005">
    <property type="protein sequence ID" value="KAL3738057.1"/>
    <property type="molecule type" value="Genomic_DNA"/>
</dbReference>
<keyword evidence="4" id="KW-0479">Metal-binding</keyword>
<keyword evidence="5 13" id="KW-0732">Signal</keyword>
<dbReference type="Gene3D" id="2.60.40.420">
    <property type="entry name" value="Cupredoxins - blue copper proteins"/>
    <property type="match status" value="1"/>
</dbReference>
<dbReference type="Proteomes" id="UP001634007">
    <property type="component" value="Unassembled WGS sequence"/>
</dbReference>
<accession>A0ABD3KFY5</accession>
<evidence type="ECO:0000256" key="10">
    <source>
        <dbReference type="ARBA" id="ARBA00023157"/>
    </source>
</evidence>
<dbReference type="PROSITE" id="PS51485">
    <property type="entry name" value="PHYTOCYANIN"/>
    <property type="match status" value="1"/>
</dbReference>
<keyword evidence="9 12" id="KW-0472">Membrane</keyword>
<dbReference type="GO" id="GO:0009610">
    <property type="term" value="P:response to symbiotic fungus"/>
    <property type="evidence" value="ECO:0007669"/>
    <property type="project" value="UniProtKB-ARBA"/>
</dbReference>
<dbReference type="GO" id="GO:0046872">
    <property type="term" value="F:metal ion binding"/>
    <property type="evidence" value="ECO:0007669"/>
    <property type="project" value="UniProtKB-KW"/>
</dbReference>
<dbReference type="Pfam" id="PF02298">
    <property type="entry name" value="Cu_bind_like"/>
    <property type="match status" value="1"/>
</dbReference>
<dbReference type="SUPFAM" id="SSF49503">
    <property type="entry name" value="Cupredoxins"/>
    <property type="match status" value="1"/>
</dbReference>
<dbReference type="GO" id="GO:0016020">
    <property type="term" value="C:membrane"/>
    <property type="evidence" value="ECO:0007669"/>
    <property type="project" value="UniProtKB-SubCell"/>
</dbReference>
<dbReference type="InterPro" id="IPR008972">
    <property type="entry name" value="Cupredoxin"/>
</dbReference>
<evidence type="ECO:0000256" key="9">
    <source>
        <dbReference type="ARBA" id="ARBA00023136"/>
    </source>
</evidence>
<comment type="caution">
    <text evidence="15">The sequence shown here is derived from an EMBL/GenBank/DDBJ whole genome shotgun (WGS) entry which is preliminary data.</text>
</comment>
<evidence type="ECO:0000256" key="13">
    <source>
        <dbReference type="SAM" id="SignalP"/>
    </source>
</evidence>
<evidence type="ECO:0000256" key="4">
    <source>
        <dbReference type="ARBA" id="ARBA00022723"/>
    </source>
</evidence>
<evidence type="ECO:0000256" key="1">
    <source>
        <dbReference type="ARBA" id="ARBA00004479"/>
    </source>
</evidence>
<keyword evidence="2" id="KW-0813">Transport</keyword>
<reference evidence="15 16" key="1">
    <citation type="submission" date="2024-11" db="EMBL/GenBank/DDBJ databases">
        <title>Chromosome-level genome assembly of Eucalyptus globulus Labill. provides insights into its genome evolution.</title>
        <authorList>
            <person name="Li X."/>
        </authorList>
    </citation>
    <scope>NUCLEOTIDE SEQUENCE [LARGE SCALE GENOMIC DNA]</scope>
    <source>
        <strain evidence="15">CL2024</strain>
        <tissue evidence="15">Fresh tender leaves</tissue>
    </source>
</reference>
<gene>
    <name evidence="15" type="ORF">ACJRO7_019566</name>
</gene>
<dbReference type="CDD" id="cd04216">
    <property type="entry name" value="Phytocyanin"/>
    <property type="match status" value="1"/>
</dbReference>
<keyword evidence="3 12" id="KW-0812">Transmembrane</keyword>
<evidence type="ECO:0000256" key="2">
    <source>
        <dbReference type="ARBA" id="ARBA00022448"/>
    </source>
</evidence>
<evidence type="ECO:0000313" key="16">
    <source>
        <dbReference type="Proteomes" id="UP001634007"/>
    </source>
</evidence>
<evidence type="ECO:0000256" key="8">
    <source>
        <dbReference type="ARBA" id="ARBA00023008"/>
    </source>
</evidence>
<keyword evidence="16" id="KW-1185">Reference proteome</keyword>
<proteinExistence type="predicted"/>
<sequence>MASSIIFVTLALVAAFVPASVMGTDFMVGDDKGWTLDFDFQTWAEGKQFYVGDNLEANASSLLQFSSIRGGAHNVLKVNGTGFQQCAAPAGTVALTTGNDVIPLLTPGRKWYICGVAKHCAARNMKLAITVLPKTVSPAPAPTTPEVSAAGGTVAPGYYALIMAIVGVVAIVIV</sequence>
<protein>
    <recommendedName>
        <fullName evidence="14">Phytocyanin domain-containing protein</fullName>
    </recommendedName>
</protein>
<feature type="chain" id="PRO_5044791143" description="Phytocyanin domain-containing protein" evidence="13">
    <location>
        <begin position="24"/>
        <end position="174"/>
    </location>
</feature>
<keyword evidence="7 12" id="KW-1133">Transmembrane helix</keyword>
<organism evidence="15 16">
    <name type="scientific">Eucalyptus globulus</name>
    <name type="common">Tasmanian blue gum</name>
    <dbReference type="NCBI Taxonomy" id="34317"/>
    <lineage>
        <taxon>Eukaryota</taxon>
        <taxon>Viridiplantae</taxon>
        <taxon>Streptophyta</taxon>
        <taxon>Embryophyta</taxon>
        <taxon>Tracheophyta</taxon>
        <taxon>Spermatophyta</taxon>
        <taxon>Magnoliopsida</taxon>
        <taxon>eudicotyledons</taxon>
        <taxon>Gunneridae</taxon>
        <taxon>Pentapetalae</taxon>
        <taxon>rosids</taxon>
        <taxon>malvids</taxon>
        <taxon>Myrtales</taxon>
        <taxon>Myrtaceae</taxon>
        <taxon>Myrtoideae</taxon>
        <taxon>Eucalypteae</taxon>
        <taxon>Eucalyptus</taxon>
    </lineage>
</organism>
<feature type="domain" description="Phytocyanin" evidence="14">
    <location>
        <begin position="24"/>
        <end position="133"/>
    </location>
</feature>
<keyword evidence="6" id="KW-0249">Electron transport</keyword>
<dbReference type="PANTHER" id="PTHR33021">
    <property type="entry name" value="BLUE COPPER PROTEIN"/>
    <property type="match status" value="1"/>
</dbReference>
<feature type="transmembrane region" description="Helical" evidence="12">
    <location>
        <begin position="156"/>
        <end position="173"/>
    </location>
</feature>
<evidence type="ECO:0000256" key="11">
    <source>
        <dbReference type="ARBA" id="ARBA00023180"/>
    </source>
</evidence>
<dbReference type="InterPro" id="IPR003245">
    <property type="entry name" value="Phytocyanin_dom"/>
</dbReference>
<comment type="subcellular location">
    <subcellularLocation>
        <location evidence="1">Membrane</location>
        <topology evidence="1">Single-pass type I membrane protein</topology>
    </subcellularLocation>
</comment>
<keyword evidence="11" id="KW-0325">Glycoprotein</keyword>
<evidence type="ECO:0000256" key="6">
    <source>
        <dbReference type="ARBA" id="ARBA00022982"/>
    </source>
</evidence>
<evidence type="ECO:0000256" key="12">
    <source>
        <dbReference type="SAM" id="Phobius"/>
    </source>
</evidence>
<keyword evidence="8" id="KW-0186">Copper</keyword>
<keyword evidence="10" id="KW-1015">Disulfide bond</keyword>
<dbReference type="FunFam" id="2.60.40.420:FF:000067">
    <property type="entry name" value="Cupredoxin superfamily protein"/>
    <property type="match status" value="1"/>
</dbReference>
<name>A0ABD3KFY5_EUCGL</name>
<dbReference type="AlphaFoldDB" id="A0ABD3KFY5"/>
<evidence type="ECO:0000259" key="14">
    <source>
        <dbReference type="PROSITE" id="PS51485"/>
    </source>
</evidence>